<reference evidence="2 3" key="1">
    <citation type="submission" date="2016-10" db="EMBL/GenBank/DDBJ databases">
        <authorList>
            <person name="de Groot N.N."/>
        </authorList>
    </citation>
    <scope>NUCLEOTIDE SEQUENCE [LARGE SCALE GENOMIC DNA]</scope>
    <source>
        <strain evidence="2 3">DSM 43357</strain>
    </source>
</reference>
<keyword evidence="1" id="KW-1133">Transmembrane helix</keyword>
<dbReference type="EMBL" id="FOBF01000036">
    <property type="protein sequence ID" value="SEN77691.1"/>
    <property type="molecule type" value="Genomic_DNA"/>
</dbReference>
<accession>A0A1H8JAP6</accession>
<evidence type="ECO:0000313" key="2">
    <source>
        <dbReference type="EMBL" id="SEN77691.1"/>
    </source>
</evidence>
<dbReference type="OrthoDB" id="3539897at2"/>
<proteinExistence type="predicted"/>
<dbReference type="RefSeq" id="WP_091105869.1">
    <property type="nucleotide sequence ID" value="NZ_FOBF01000036.1"/>
</dbReference>
<gene>
    <name evidence="2" type="ORF">SAMN05660976_08295</name>
</gene>
<name>A0A1H8JAP6_9ACTN</name>
<keyword evidence="3" id="KW-1185">Reference proteome</keyword>
<feature type="transmembrane region" description="Helical" evidence="1">
    <location>
        <begin position="29"/>
        <end position="51"/>
    </location>
</feature>
<dbReference type="STRING" id="46177.SAMN05660976_08295"/>
<dbReference type="AlphaFoldDB" id="A0A1H8JAP6"/>
<dbReference type="Proteomes" id="UP000198953">
    <property type="component" value="Unassembled WGS sequence"/>
</dbReference>
<keyword evidence="1" id="KW-0472">Membrane</keyword>
<keyword evidence="1" id="KW-0812">Transmembrane</keyword>
<evidence type="ECO:0000256" key="1">
    <source>
        <dbReference type="SAM" id="Phobius"/>
    </source>
</evidence>
<protein>
    <submittedName>
        <fullName evidence="2">Uncharacterized protein</fullName>
    </submittedName>
</protein>
<organism evidence="2 3">
    <name type="scientific">Nonomuraea pusilla</name>
    <dbReference type="NCBI Taxonomy" id="46177"/>
    <lineage>
        <taxon>Bacteria</taxon>
        <taxon>Bacillati</taxon>
        <taxon>Actinomycetota</taxon>
        <taxon>Actinomycetes</taxon>
        <taxon>Streptosporangiales</taxon>
        <taxon>Streptosporangiaceae</taxon>
        <taxon>Nonomuraea</taxon>
    </lineage>
</organism>
<evidence type="ECO:0000313" key="3">
    <source>
        <dbReference type="Proteomes" id="UP000198953"/>
    </source>
</evidence>
<sequence>MFTEILEIVKSVRDFLGQLVKGIKESPKWVRTSLVLVLALSLFGGGIFWGFKLAHTPERVGGVDVSAFCTFYKYGTLEQETCSSPLDLKDACEWQYQRSGLTYEFSSPSAYSATCYAPGRQPLGGISDLQGYCGWKYHSASAVTAKLVGNAWTCRVKIDMQLACQLAHQLPDVEARKEDGEWSCYA</sequence>